<dbReference type="RefSeq" id="WP_345323882.1">
    <property type="nucleotide sequence ID" value="NZ_BAABGA010000040.1"/>
</dbReference>
<name>A0ABP8MWD7_9BACT</name>
<dbReference type="PANTHER" id="PTHR39323:SF1">
    <property type="entry name" value="BLR1149 PROTEIN"/>
    <property type="match status" value="1"/>
</dbReference>
<dbReference type="InterPro" id="IPR026336">
    <property type="entry name" value="PdeM-like"/>
</dbReference>
<dbReference type="GO" id="GO:0004519">
    <property type="term" value="F:endonuclease activity"/>
    <property type="evidence" value="ECO:0007669"/>
    <property type="project" value="UniProtKB-KW"/>
</dbReference>
<feature type="domain" description="Calcineurin-like phosphoesterase" evidence="1">
    <location>
        <begin position="28"/>
        <end position="120"/>
    </location>
</feature>
<keyword evidence="2" id="KW-0378">Hydrolase</keyword>
<keyword evidence="3" id="KW-1185">Reference proteome</keyword>
<organism evidence="2 3">
    <name type="scientific">Novipirellula rosea</name>
    <dbReference type="NCBI Taxonomy" id="1031540"/>
    <lineage>
        <taxon>Bacteria</taxon>
        <taxon>Pseudomonadati</taxon>
        <taxon>Planctomycetota</taxon>
        <taxon>Planctomycetia</taxon>
        <taxon>Pirellulales</taxon>
        <taxon>Pirellulaceae</taxon>
        <taxon>Novipirellula</taxon>
    </lineage>
</organism>
<proteinExistence type="predicted"/>
<dbReference type="NCBIfam" id="TIGR04123">
    <property type="entry name" value="P_estr_lig_assc"/>
    <property type="match status" value="1"/>
</dbReference>
<evidence type="ECO:0000313" key="2">
    <source>
        <dbReference type="EMBL" id="GAA4457262.1"/>
    </source>
</evidence>
<reference evidence="3" key="1">
    <citation type="journal article" date="2019" name="Int. J. Syst. Evol. Microbiol.">
        <title>The Global Catalogue of Microorganisms (GCM) 10K type strain sequencing project: providing services to taxonomists for standard genome sequencing and annotation.</title>
        <authorList>
            <consortium name="The Broad Institute Genomics Platform"/>
            <consortium name="The Broad Institute Genome Sequencing Center for Infectious Disease"/>
            <person name="Wu L."/>
            <person name="Ma J."/>
        </authorList>
    </citation>
    <scope>NUCLEOTIDE SEQUENCE [LARGE SCALE GENOMIC DNA]</scope>
    <source>
        <strain evidence="3">JCM 17759</strain>
    </source>
</reference>
<gene>
    <name evidence="2" type="primary">pdeM</name>
    <name evidence="2" type="ORF">GCM10023156_33770</name>
</gene>
<dbReference type="EMBL" id="BAABGA010000040">
    <property type="protein sequence ID" value="GAA4457262.1"/>
    <property type="molecule type" value="Genomic_DNA"/>
</dbReference>
<evidence type="ECO:0000259" key="1">
    <source>
        <dbReference type="Pfam" id="PF00149"/>
    </source>
</evidence>
<protein>
    <submittedName>
        <fullName evidence="2">Ligase-associated DNA damage response endonuclease PdeM</fullName>
    </submittedName>
</protein>
<dbReference type="InterPro" id="IPR004843">
    <property type="entry name" value="Calcineurin-like_PHP"/>
</dbReference>
<dbReference type="PANTHER" id="PTHR39323">
    <property type="entry name" value="BLR1149 PROTEIN"/>
    <property type="match status" value="1"/>
</dbReference>
<keyword evidence="2" id="KW-0255">Endonuclease</keyword>
<keyword evidence="2" id="KW-0540">Nuclease</keyword>
<accession>A0ABP8MWD7</accession>
<dbReference type="InterPro" id="IPR029052">
    <property type="entry name" value="Metallo-depent_PP-like"/>
</dbReference>
<dbReference type="GO" id="GO:0016874">
    <property type="term" value="F:ligase activity"/>
    <property type="evidence" value="ECO:0007669"/>
    <property type="project" value="UniProtKB-KW"/>
</dbReference>
<sequence>MKQIMDVEVAGIALQLCADRAVFWPEQRALFVADTHFGKAATFRRHGIPVPSGSTAGTLHKIDSLLQSTNATRLIILGDMFHARSSLSPKVCELLEAFFAKHDEIDFTLVWGNHDTQVGRLPSSWPIEVVEPGARMGTVALGHHPVPVPGDASLLLCGHLHPAVRFAVGGEDFGKLSCFWLSERCFVLPAIGGFTGTHVIRPQRGDQTWLILDDVMAGGNDDGTLLHQHYR</sequence>
<dbReference type="InterPro" id="IPR024173">
    <property type="entry name" value="Pesterase_MJ0037-like"/>
</dbReference>
<evidence type="ECO:0000313" key="3">
    <source>
        <dbReference type="Proteomes" id="UP001500840"/>
    </source>
</evidence>
<dbReference type="SUPFAM" id="SSF56300">
    <property type="entry name" value="Metallo-dependent phosphatases"/>
    <property type="match status" value="1"/>
</dbReference>
<dbReference type="Gene3D" id="3.60.21.10">
    <property type="match status" value="1"/>
</dbReference>
<dbReference type="Pfam" id="PF00149">
    <property type="entry name" value="Metallophos"/>
    <property type="match status" value="1"/>
</dbReference>
<dbReference type="CDD" id="cd07391">
    <property type="entry name" value="MPP_PF1019"/>
    <property type="match status" value="1"/>
</dbReference>
<dbReference type="PIRSF" id="PIRSF000887">
    <property type="entry name" value="Pesterase_MJ0037"/>
    <property type="match status" value="1"/>
</dbReference>
<dbReference type="Proteomes" id="UP001500840">
    <property type="component" value="Unassembled WGS sequence"/>
</dbReference>
<comment type="caution">
    <text evidence="2">The sequence shown here is derived from an EMBL/GenBank/DDBJ whole genome shotgun (WGS) entry which is preliminary data.</text>
</comment>
<keyword evidence="2" id="KW-0436">Ligase</keyword>